<accession>A0A392SZY1</accession>
<protein>
    <submittedName>
        <fullName evidence="2">Uncharacterized protein</fullName>
    </submittedName>
</protein>
<comment type="caution">
    <text evidence="2">The sequence shown here is derived from an EMBL/GenBank/DDBJ whole genome shotgun (WGS) entry which is preliminary data.</text>
</comment>
<evidence type="ECO:0000313" key="2">
    <source>
        <dbReference type="EMBL" id="MCI53440.1"/>
    </source>
</evidence>
<name>A0A392SZY1_9FABA</name>
<feature type="region of interest" description="Disordered" evidence="1">
    <location>
        <begin position="1"/>
        <end position="22"/>
    </location>
</feature>
<dbReference type="AlphaFoldDB" id="A0A392SZY1"/>
<dbReference type="Proteomes" id="UP000265520">
    <property type="component" value="Unassembled WGS sequence"/>
</dbReference>
<keyword evidence="3" id="KW-1185">Reference proteome</keyword>
<feature type="non-terminal residue" evidence="2">
    <location>
        <position position="1"/>
    </location>
</feature>
<evidence type="ECO:0000256" key="1">
    <source>
        <dbReference type="SAM" id="MobiDB-lite"/>
    </source>
</evidence>
<evidence type="ECO:0000313" key="3">
    <source>
        <dbReference type="Proteomes" id="UP000265520"/>
    </source>
</evidence>
<sequence>TSRKPASGFTKKKEGETNVVASRDSKSYPAQVPYFPYLAVAQHQPSQGYTLPQAIQMPVNPAPQQAQQQARKVFDLIPVPYSQLLPYL</sequence>
<feature type="non-terminal residue" evidence="2">
    <location>
        <position position="88"/>
    </location>
</feature>
<reference evidence="2 3" key="1">
    <citation type="journal article" date="2018" name="Front. Plant Sci.">
        <title>Red Clover (Trifolium pratense) and Zigzag Clover (T. medium) - A Picture of Genomic Similarities and Differences.</title>
        <authorList>
            <person name="Dluhosova J."/>
            <person name="Istvanek J."/>
            <person name="Nedelnik J."/>
            <person name="Repkova J."/>
        </authorList>
    </citation>
    <scope>NUCLEOTIDE SEQUENCE [LARGE SCALE GENOMIC DNA]</scope>
    <source>
        <strain evidence="3">cv. 10/8</strain>
        <tissue evidence="2">Leaf</tissue>
    </source>
</reference>
<dbReference type="EMBL" id="LXQA010463055">
    <property type="protein sequence ID" value="MCI53440.1"/>
    <property type="molecule type" value="Genomic_DNA"/>
</dbReference>
<proteinExistence type="predicted"/>
<organism evidence="2 3">
    <name type="scientific">Trifolium medium</name>
    <dbReference type="NCBI Taxonomy" id="97028"/>
    <lineage>
        <taxon>Eukaryota</taxon>
        <taxon>Viridiplantae</taxon>
        <taxon>Streptophyta</taxon>
        <taxon>Embryophyta</taxon>
        <taxon>Tracheophyta</taxon>
        <taxon>Spermatophyta</taxon>
        <taxon>Magnoliopsida</taxon>
        <taxon>eudicotyledons</taxon>
        <taxon>Gunneridae</taxon>
        <taxon>Pentapetalae</taxon>
        <taxon>rosids</taxon>
        <taxon>fabids</taxon>
        <taxon>Fabales</taxon>
        <taxon>Fabaceae</taxon>
        <taxon>Papilionoideae</taxon>
        <taxon>50 kb inversion clade</taxon>
        <taxon>NPAAA clade</taxon>
        <taxon>Hologalegina</taxon>
        <taxon>IRL clade</taxon>
        <taxon>Trifolieae</taxon>
        <taxon>Trifolium</taxon>
    </lineage>
</organism>